<dbReference type="GO" id="GO:0016853">
    <property type="term" value="F:isomerase activity"/>
    <property type="evidence" value="ECO:0007669"/>
    <property type="project" value="UniProtKB-KW"/>
</dbReference>
<dbReference type="Proteomes" id="UP000245926">
    <property type="component" value="Chromosome"/>
</dbReference>
<evidence type="ECO:0000313" key="3">
    <source>
        <dbReference type="Proteomes" id="UP000245926"/>
    </source>
</evidence>
<evidence type="ECO:0000313" key="2">
    <source>
        <dbReference type="EMBL" id="AWN42808.1"/>
    </source>
</evidence>
<sequence>MSELLVERDGTTLTLTLNRPDKMNALSAALVEALLQQVAEAGNSGIRLLVLKGSGRNFSAGFDFGGYEDQSEGDLVLRFIQIEQLLQAIRHAPFDTLALAHGRNFGAGVDLICSCGRRIADPSATFRMPGLAFGLVLGTRRYAERVGGSRARIVLGDGIVFDAEEALADGFLTERIPTAEWPEAIANAAEAANRLSPEAATALHGATAADTRAQDLADLVTSAARPGLKERIRAYRA</sequence>
<organism evidence="2 3">
    <name type="scientific">Methylobacterium durans</name>
    <dbReference type="NCBI Taxonomy" id="2202825"/>
    <lineage>
        <taxon>Bacteria</taxon>
        <taxon>Pseudomonadati</taxon>
        <taxon>Pseudomonadota</taxon>
        <taxon>Alphaproteobacteria</taxon>
        <taxon>Hyphomicrobiales</taxon>
        <taxon>Methylobacteriaceae</taxon>
        <taxon>Methylobacterium</taxon>
    </lineage>
</organism>
<keyword evidence="3" id="KW-1185">Reference proteome</keyword>
<evidence type="ECO:0000256" key="1">
    <source>
        <dbReference type="ARBA" id="ARBA00005254"/>
    </source>
</evidence>
<dbReference type="CDD" id="cd06558">
    <property type="entry name" value="crotonase-like"/>
    <property type="match status" value="1"/>
</dbReference>
<name>A0A2U8WB18_9HYPH</name>
<dbReference type="Pfam" id="PF00378">
    <property type="entry name" value="ECH_1"/>
    <property type="match status" value="1"/>
</dbReference>
<proteinExistence type="inferred from homology"/>
<dbReference type="OrthoDB" id="7271016at2"/>
<keyword evidence="2" id="KW-0413">Isomerase</keyword>
<reference evidence="3" key="1">
    <citation type="submission" date="2018-05" db="EMBL/GenBank/DDBJ databases">
        <title>Complete Genome Sequence of Methylobacterium sp. 17SD2-17.</title>
        <authorList>
            <person name="Srinivasan S."/>
        </authorList>
    </citation>
    <scope>NUCLEOTIDE SEQUENCE [LARGE SCALE GENOMIC DNA]</scope>
    <source>
        <strain evidence="3">17SD2-17</strain>
    </source>
</reference>
<dbReference type="RefSeq" id="WP_109893018.1">
    <property type="nucleotide sequence ID" value="NZ_CP029550.1"/>
</dbReference>
<dbReference type="InterPro" id="IPR029045">
    <property type="entry name" value="ClpP/crotonase-like_dom_sf"/>
</dbReference>
<dbReference type="InterPro" id="IPR051683">
    <property type="entry name" value="Enoyl-CoA_Hydratase/Isomerase"/>
</dbReference>
<dbReference type="EMBL" id="CP029550">
    <property type="protein sequence ID" value="AWN42808.1"/>
    <property type="molecule type" value="Genomic_DNA"/>
</dbReference>
<dbReference type="PANTHER" id="PTHR42964">
    <property type="entry name" value="ENOYL-COA HYDRATASE"/>
    <property type="match status" value="1"/>
</dbReference>
<dbReference type="Gene3D" id="3.90.226.10">
    <property type="entry name" value="2-enoyl-CoA Hydratase, Chain A, domain 1"/>
    <property type="match status" value="1"/>
</dbReference>
<accession>A0A2U8WB18</accession>
<gene>
    <name evidence="2" type="ORF">DK389_22775</name>
</gene>
<comment type="similarity">
    <text evidence="1">Belongs to the enoyl-CoA hydratase/isomerase family.</text>
</comment>
<protein>
    <submittedName>
        <fullName evidence="2">Enoyl-CoA hydratase/isomerase family protein</fullName>
    </submittedName>
</protein>
<dbReference type="KEGG" id="mets:DK389_22775"/>
<dbReference type="SUPFAM" id="SSF52096">
    <property type="entry name" value="ClpP/crotonase"/>
    <property type="match status" value="1"/>
</dbReference>
<dbReference type="PANTHER" id="PTHR42964:SF1">
    <property type="entry name" value="POLYKETIDE BIOSYNTHESIS ENOYL-COA HYDRATASE PKSH-RELATED"/>
    <property type="match status" value="1"/>
</dbReference>
<dbReference type="InterPro" id="IPR001753">
    <property type="entry name" value="Enoyl-CoA_hydra/iso"/>
</dbReference>
<dbReference type="AlphaFoldDB" id="A0A2U8WB18"/>